<organism evidence="1 2">
    <name type="scientific">Hermanssonia centrifuga</name>
    <dbReference type="NCBI Taxonomy" id="98765"/>
    <lineage>
        <taxon>Eukaryota</taxon>
        <taxon>Fungi</taxon>
        <taxon>Dikarya</taxon>
        <taxon>Basidiomycota</taxon>
        <taxon>Agaricomycotina</taxon>
        <taxon>Agaricomycetes</taxon>
        <taxon>Polyporales</taxon>
        <taxon>Meruliaceae</taxon>
        <taxon>Hermanssonia</taxon>
    </lineage>
</organism>
<dbReference type="AlphaFoldDB" id="A0A4S4KSL0"/>
<sequence>MCETFEDMNFDGKIMSEVGLTEQLLMFLREKIPDRSFDIPTYYINHAE</sequence>
<gene>
    <name evidence="1" type="ORF">EW026_g1079</name>
</gene>
<protein>
    <submittedName>
        <fullName evidence="1">Uncharacterized protein</fullName>
    </submittedName>
</protein>
<evidence type="ECO:0000313" key="1">
    <source>
        <dbReference type="EMBL" id="THH01655.1"/>
    </source>
</evidence>
<accession>A0A4S4KSL0</accession>
<evidence type="ECO:0000313" key="2">
    <source>
        <dbReference type="Proteomes" id="UP000309038"/>
    </source>
</evidence>
<reference evidence="1 2" key="1">
    <citation type="submission" date="2019-02" db="EMBL/GenBank/DDBJ databases">
        <title>Genome sequencing of the rare red list fungi Phlebia centrifuga.</title>
        <authorList>
            <person name="Buettner E."/>
            <person name="Kellner H."/>
        </authorList>
    </citation>
    <scope>NUCLEOTIDE SEQUENCE [LARGE SCALE GENOMIC DNA]</scope>
    <source>
        <strain evidence="1 2">DSM 108282</strain>
    </source>
</reference>
<proteinExistence type="predicted"/>
<dbReference type="EMBL" id="SGPJ01000019">
    <property type="protein sequence ID" value="THH01655.1"/>
    <property type="molecule type" value="Genomic_DNA"/>
</dbReference>
<name>A0A4S4KSL0_9APHY</name>
<comment type="caution">
    <text evidence="1">The sequence shown here is derived from an EMBL/GenBank/DDBJ whole genome shotgun (WGS) entry which is preliminary data.</text>
</comment>
<keyword evidence="2" id="KW-1185">Reference proteome</keyword>
<dbReference type="Proteomes" id="UP000309038">
    <property type="component" value="Unassembled WGS sequence"/>
</dbReference>